<evidence type="ECO:0000259" key="2">
    <source>
        <dbReference type="Pfam" id="PF14024"/>
    </source>
</evidence>
<keyword evidence="4" id="KW-1185">Reference proteome</keyword>
<name>A0ABV6QJU3_9ACTN</name>
<proteinExistence type="predicted"/>
<dbReference type="RefSeq" id="WP_380045295.1">
    <property type="nucleotide sequence ID" value="NZ_JBHLTC010000010.1"/>
</dbReference>
<feature type="region of interest" description="Disordered" evidence="1">
    <location>
        <begin position="131"/>
        <end position="188"/>
    </location>
</feature>
<accession>A0ABV6QJU3</accession>
<gene>
    <name evidence="3" type="ORF">ACFFGN_09240</name>
</gene>
<evidence type="ECO:0000313" key="4">
    <source>
        <dbReference type="Proteomes" id="UP001589890"/>
    </source>
</evidence>
<dbReference type="InterPro" id="IPR025334">
    <property type="entry name" value="DUF4240"/>
</dbReference>
<organism evidence="3 4">
    <name type="scientific">Kribbella deserti</name>
    <dbReference type="NCBI Taxonomy" id="1926257"/>
    <lineage>
        <taxon>Bacteria</taxon>
        <taxon>Bacillati</taxon>
        <taxon>Actinomycetota</taxon>
        <taxon>Actinomycetes</taxon>
        <taxon>Propionibacteriales</taxon>
        <taxon>Kribbellaceae</taxon>
        <taxon>Kribbella</taxon>
    </lineage>
</organism>
<evidence type="ECO:0000313" key="3">
    <source>
        <dbReference type="EMBL" id="MFC0624246.1"/>
    </source>
</evidence>
<feature type="domain" description="DUF4240" evidence="2">
    <location>
        <begin position="1"/>
        <end position="115"/>
    </location>
</feature>
<evidence type="ECO:0000256" key="1">
    <source>
        <dbReference type="SAM" id="MobiDB-lite"/>
    </source>
</evidence>
<reference evidence="3 4" key="1">
    <citation type="submission" date="2024-09" db="EMBL/GenBank/DDBJ databases">
        <authorList>
            <person name="Sun Q."/>
            <person name="Mori K."/>
        </authorList>
    </citation>
    <scope>NUCLEOTIDE SEQUENCE [LARGE SCALE GENOMIC DNA]</scope>
    <source>
        <strain evidence="3 4">CGMCC 1.15906</strain>
    </source>
</reference>
<protein>
    <submittedName>
        <fullName evidence="3">DUF4240 domain-containing protein</fullName>
    </submittedName>
</protein>
<comment type="caution">
    <text evidence="3">The sequence shown here is derived from an EMBL/GenBank/DDBJ whole genome shotgun (WGS) entry which is preliminary data.</text>
</comment>
<dbReference type="EMBL" id="JBHLTC010000010">
    <property type="protein sequence ID" value="MFC0624246.1"/>
    <property type="molecule type" value="Genomic_DNA"/>
</dbReference>
<dbReference type="Proteomes" id="UP001589890">
    <property type="component" value="Unassembled WGS sequence"/>
</dbReference>
<dbReference type="Pfam" id="PF14024">
    <property type="entry name" value="DUF4240"/>
    <property type="match status" value="1"/>
</dbReference>
<sequence length="375" mass="40309">MDEEEFWALIATLGGLATADRVTQLEQFLADLPPDGITGFADRLAEALAALDTYEHYQQPIASHLGDDGFLYLRCDVVALGRNRHAAIVAEPTLLNRVEVELGEPLLYAAATAWEASTELPWLHQSPISYETGSSKAHWPADCGRPAPAGDDDRAAGTGEANPSDVGDSAGQTDHAGQSGRAAERQPEGTIADAVWDATGKALSGLFQGFFGAKRRITGQLNDSEADAGGVMEPNEPVTISWGGNVVPLLRNQERPEFYEGAAAGPLNDLVKRIGLPPGLTSICLILQLGNRWHWSHENSISVDGIPQLDIWIESPWQELLAWPEEIFADFHAATCAHVIHEVLSERDKLTAALAAELRDLAASYPSPGLTNPDS</sequence>